<accession>A0ABW2IGP5</accession>
<evidence type="ECO:0000259" key="3">
    <source>
        <dbReference type="PROSITE" id="PS51186"/>
    </source>
</evidence>
<feature type="domain" description="N-acetyltransferase" evidence="3">
    <location>
        <begin position="12"/>
        <end position="183"/>
    </location>
</feature>
<sequence length="187" mass="21815">MTQPNSNLLDQVRIRSARADEINALQEIDLTSSQLFRETGLLDFSPDSAQLRPIPEARFRNGLGDSLLWVSANDRDIPIGFILCEHKKTGMYLDQVSVLPEYGRKGIGEQLVRHAIEETKRHGYDHISLSTFRDIPWNGKFYKRLGFKEIPRHKLQDWQHELTQLQRATMDISKRCFMKKSVKRLFF</sequence>
<dbReference type="PROSITE" id="PS51186">
    <property type="entry name" value="GNAT"/>
    <property type="match status" value="1"/>
</dbReference>
<name>A0ABW2IGP5_9PROT</name>
<evidence type="ECO:0000256" key="1">
    <source>
        <dbReference type="ARBA" id="ARBA00022679"/>
    </source>
</evidence>
<dbReference type="Gene3D" id="3.40.630.30">
    <property type="match status" value="1"/>
</dbReference>
<dbReference type="Proteomes" id="UP001596492">
    <property type="component" value="Unassembled WGS sequence"/>
</dbReference>
<dbReference type="RefSeq" id="WP_382164907.1">
    <property type="nucleotide sequence ID" value="NZ_JBHTBR010000002.1"/>
</dbReference>
<evidence type="ECO:0000313" key="4">
    <source>
        <dbReference type="EMBL" id="MFC7290208.1"/>
    </source>
</evidence>
<keyword evidence="5" id="KW-1185">Reference proteome</keyword>
<dbReference type="Pfam" id="PF00583">
    <property type="entry name" value="Acetyltransf_1"/>
    <property type="match status" value="1"/>
</dbReference>
<dbReference type="CDD" id="cd04301">
    <property type="entry name" value="NAT_SF"/>
    <property type="match status" value="1"/>
</dbReference>
<keyword evidence="2" id="KW-0012">Acyltransferase</keyword>
<protein>
    <submittedName>
        <fullName evidence="4">GNAT family N-acetyltransferase</fullName>
    </submittedName>
</protein>
<gene>
    <name evidence="4" type="ORF">ACFQS8_01140</name>
</gene>
<proteinExistence type="predicted"/>
<dbReference type="InterPro" id="IPR016181">
    <property type="entry name" value="Acyl_CoA_acyltransferase"/>
</dbReference>
<organism evidence="4 5">
    <name type="scientific">Hirschia litorea</name>
    <dbReference type="NCBI Taxonomy" id="1199156"/>
    <lineage>
        <taxon>Bacteria</taxon>
        <taxon>Pseudomonadati</taxon>
        <taxon>Pseudomonadota</taxon>
        <taxon>Alphaproteobacteria</taxon>
        <taxon>Hyphomonadales</taxon>
        <taxon>Hyphomonadaceae</taxon>
        <taxon>Hirschia</taxon>
    </lineage>
</organism>
<dbReference type="PANTHER" id="PTHR43800:SF1">
    <property type="entry name" value="PEPTIDYL-LYSINE N-ACETYLTRANSFERASE YJAB"/>
    <property type="match status" value="1"/>
</dbReference>
<dbReference type="PANTHER" id="PTHR43800">
    <property type="entry name" value="PEPTIDYL-LYSINE N-ACETYLTRANSFERASE YJAB"/>
    <property type="match status" value="1"/>
</dbReference>
<dbReference type="SUPFAM" id="SSF55729">
    <property type="entry name" value="Acyl-CoA N-acyltransferases (Nat)"/>
    <property type="match status" value="1"/>
</dbReference>
<evidence type="ECO:0000256" key="2">
    <source>
        <dbReference type="ARBA" id="ARBA00023315"/>
    </source>
</evidence>
<dbReference type="InterPro" id="IPR000182">
    <property type="entry name" value="GNAT_dom"/>
</dbReference>
<keyword evidence="1" id="KW-0808">Transferase</keyword>
<evidence type="ECO:0000313" key="5">
    <source>
        <dbReference type="Proteomes" id="UP001596492"/>
    </source>
</evidence>
<dbReference type="EMBL" id="JBHTBR010000002">
    <property type="protein sequence ID" value="MFC7290208.1"/>
    <property type="molecule type" value="Genomic_DNA"/>
</dbReference>
<reference evidence="5" key="1">
    <citation type="journal article" date="2019" name="Int. J. Syst. Evol. Microbiol.">
        <title>The Global Catalogue of Microorganisms (GCM) 10K type strain sequencing project: providing services to taxonomists for standard genome sequencing and annotation.</title>
        <authorList>
            <consortium name="The Broad Institute Genomics Platform"/>
            <consortium name="The Broad Institute Genome Sequencing Center for Infectious Disease"/>
            <person name="Wu L."/>
            <person name="Ma J."/>
        </authorList>
    </citation>
    <scope>NUCLEOTIDE SEQUENCE [LARGE SCALE GENOMIC DNA]</scope>
    <source>
        <strain evidence="5">CCUG 51308</strain>
    </source>
</reference>
<comment type="caution">
    <text evidence="4">The sequence shown here is derived from an EMBL/GenBank/DDBJ whole genome shotgun (WGS) entry which is preliminary data.</text>
</comment>